<dbReference type="EMBL" id="JAAKZY010000187">
    <property type="protein sequence ID" value="NGO13404.1"/>
    <property type="molecule type" value="Genomic_DNA"/>
</dbReference>
<feature type="transmembrane region" description="Helical" evidence="2">
    <location>
        <begin position="181"/>
        <end position="207"/>
    </location>
</feature>
<dbReference type="InterPro" id="IPR050882">
    <property type="entry name" value="Prepilin_peptidase/N-MTase"/>
</dbReference>
<organism evidence="4 5">
    <name type="scientific">Streptomyces scabichelini</name>
    <dbReference type="NCBI Taxonomy" id="2711217"/>
    <lineage>
        <taxon>Bacteria</taxon>
        <taxon>Bacillati</taxon>
        <taxon>Actinomycetota</taxon>
        <taxon>Actinomycetes</taxon>
        <taxon>Kitasatosporales</taxon>
        <taxon>Streptomycetaceae</taxon>
        <taxon>Streptomyces</taxon>
    </lineage>
</organism>
<dbReference type="AlphaFoldDB" id="A0A6G4VHX2"/>
<comment type="caution">
    <text evidence="4">The sequence shown here is derived from an EMBL/GenBank/DDBJ whole genome shotgun (WGS) entry which is preliminary data.</text>
</comment>
<keyword evidence="2" id="KW-0812">Transmembrane</keyword>
<evidence type="ECO:0000256" key="1">
    <source>
        <dbReference type="ARBA" id="ARBA00005801"/>
    </source>
</evidence>
<evidence type="ECO:0000256" key="2">
    <source>
        <dbReference type="SAM" id="Phobius"/>
    </source>
</evidence>
<dbReference type="PANTHER" id="PTHR30487:SF0">
    <property type="entry name" value="PREPILIN LEADER PEPTIDASE_N-METHYLTRANSFERASE-RELATED"/>
    <property type="match status" value="1"/>
</dbReference>
<dbReference type="InterPro" id="IPR000045">
    <property type="entry name" value="Prepilin_IV_endopep_pep"/>
</dbReference>
<protein>
    <submittedName>
        <fullName evidence="4">Prepilin peptidase</fullName>
    </submittedName>
</protein>
<evidence type="ECO:0000259" key="3">
    <source>
        <dbReference type="Pfam" id="PF01478"/>
    </source>
</evidence>
<feature type="domain" description="Prepilin type IV endopeptidase peptidase" evidence="3">
    <location>
        <begin position="92"/>
        <end position="203"/>
    </location>
</feature>
<dbReference type="Pfam" id="PF01478">
    <property type="entry name" value="Peptidase_A24"/>
    <property type="match status" value="1"/>
</dbReference>
<reference evidence="4 5" key="1">
    <citation type="submission" date="2020-02" db="EMBL/GenBank/DDBJ databases">
        <title>Whole-genome analyses of novel actinobacteria.</title>
        <authorList>
            <person name="Sahin N."/>
            <person name="Gencbay T."/>
        </authorList>
    </citation>
    <scope>NUCLEOTIDE SEQUENCE [LARGE SCALE GENOMIC DNA]</scope>
    <source>
        <strain evidence="4 5">HC44</strain>
    </source>
</reference>
<feature type="transmembrane region" description="Helical" evidence="2">
    <location>
        <begin position="113"/>
        <end position="132"/>
    </location>
</feature>
<dbReference type="Proteomes" id="UP000472335">
    <property type="component" value="Unassembled WGS sequence"/>
</dbReference>
<keyword evidence="2" id="KW-0472">Membrane</keyword>
<dbReference type="GO" id="GO:0006465">
    <property type="term" value="P:signal peptide processing"/>
    <property type="evidence" value="ECO:0007669"/>
    <property type="project" value="TreeGrafter"/>
</dbReference>
<name>A0A6G4VHX2_9ACTN</name>
<feature type="transmembrane region" description="Helical" evidence="2">
    <location>
        <begin position="219"/>
        <end position="237"/>
    </location>
</feature>
<accession>A0A6G4VHX2</accession>
<dbReference type="GO" id="GO:0005886">
    <property type="term" value="C:plasma membrane"/>
    <property type="evidence" value="ECO:0007669"/>
    <property type="project" value="TreeGrafter"/>
</dbReference>
<sequence length="238" mass="24912">MELALIFGAALWGGVAGVLVPRAAYRLSVEPEEEWRAQCPDGHPISGWVGWARCAGRAYGPSTTLVVIATALVCAALAAATGTRPELGVWLLIAPFGMLLTLVDFSVHRLPDVVNLPLAVAVAGLLGIVALVPEHNGDWTAALLGGLAYAGWFFVCFLINPNWVAFGDVKVGLWLGAVLGWYGWGVLMLGAFAGFLLAGIYAIGLAVRRRAGRKTPVPYGPFLIAGAFVGTLIGAYAA</sequence>
<keyword evidence="5" id="KW-1185">Reference proteome</keyword>
<dbReference type="RefSeq" id="WP_165266808.1">
    <property type="nucleotide sequence ID" value="NZ_JAAKZY010000187.1"/>
</dbReference>
<feature type="transmembrane region" description="Helical" evidence="2">
    <location>
        <begin position="58"/>
        <end position="80"/>
    </location>
</feature>
<evidence type="ECO:0000313" key="5">
    <source>
        <dbReference type="Proteomes" id="UP000472335"/>
    </source>
</evidence>
<gene>
    <name evidence="4" type="ORF">G5C60_38875</name>
</gene>
<dbReference type="GO" id="GO:0004190">
    <property type="term" value="F:aspartic-type endopeptidase activity"/>
    <property type="evidence" value="ECO:0007669"/>
    <property type="project" value="InterPro"/>
</dbReference>
<dbReference type="PANTHER" id="PTHR30487">
    <property type="entry name" value="TYPE 4 PREPILIN-LIKE PROTEINS LEADER PEPTIDE-PROCESSING ENZYME"/>
    <property type="match status" value="1"/>
</dbReference>
<feature type="transmembrane region" description="Helical" evidence="2">
    <location>
        <begin position="87"/>
        <end position="107"/>
    </location>
</feature>
<evidence type="ECO:0000313" key="4">
    <source>
        <dbReference type="EMBL" id="NGO13404.1"/>
    </source>
</evidence>
<proteinExistence type="inferred from homology"/>
<feature type="transmembrane region" description="Helical" evidence="2">
    <location>
        <begin position="139"/>
        <end position="161"/>
    </location>
</feature>
<keyword evidence="2" id="KW-1133">Transmembrane helix</keyword>
<comment type="similarity">
    <text evidence="1">Belongs to the peptidase A24 family.</text>
</comment>